<evidence type="ECO:0000313" key="6">
    <source>
        <dbReference type="Proteomes" id="UP000007468"/>
    </source>
</evidence>
<organism evidence="5 6">
    <name type="scientific">Filifactor alocis (strain ATCC 35896 / CCUG 47790 / D40 B5)</name>
    <name type="common">Fusobacterium alocis</name>
    <dbReference type="NCBI Taxonomy" id="546269"/>
    <lineage>
        <taxon>Bacteria</taxon>
        <taxon>Bacillati</taxon>
        <taxon>Bacillota</taxon>
        <taxon>Clostridia</taxon>
        <taxon>Peptostreptococcales</taxon>
        <taxon>Filifactoraceae</taxon>
        <taxon>Filifactor</taxon>
    </lineage>
</organism>
<dbReference type="STRING" id="546269.HMPREF0389_01269"/>
<feature type="domain" description="ABC transporter" evidence="4">
    <location>
        <begin position="3"/>
        <end position="195"/>
    </location>
</feature>
<dbReference type="InterPro" id="IPR003593">
    <property type="entry name" value="AAA+_ATPase"/>
</dbReference>
<evidence type="ECO:0000256" key="3">
    <source>
        <dbReference type="ARBA" id="ARBA00022840"/>
    </source>
</evidence>
<dbReference type="RefSeq" id="WP_014263174.1">
    <property type="nucleotide sequence ID" value="NC_016630.1"/>
</dbReference>
<dbReference type="InterPro" id="IPR017871">
    <property type="entry name" value="ABC_transporter-like_CS"/>
</dbReference>
<gene>
    <name evidence="5" type="ordered locus">HMPREF0389_01269</name>
</gene>
<dbReference type="PATRIC" id="fig|546269.5.peg.1735"/>
<keyword evidence="6" id="KW-1185">Reference proteome</keyword>
<dbReference type="Pfam" id="PF00005">
    <property type="entry name" value="ABC_tran"/>
    <property type="match status" value="1"/>
</dbReference>
<reference evidence="6" key="1">
    <citation type="submission" date="2010-12" db="EMBL/GenBank/DDBJ databases">
        <title>The genome sequence of Filifactor alocis strain ATCC 35896.</title>
        <authorList>
            <consortium name="The Broad Institute Genome Sequencing Platform"/>
            <person name="Ward D."/>
            <person name="Earl A."/>
            <person name="Feldgarden M."/>
            <person name="Young S.K."/>
            <person name="Gargeya S."/>
            <person name="Zeng Q."/>
            <person name="Alvarado L."/>
            <person name="Berlin A."/>
            <person name="Bochicchio J."/>
            <person name="Chapman S.B."/>
            <person name="Chen Z."/>
            <person name="Freedman E."/>
            <person name="Gellesch M."/>
            <person name="Goldberg J."/>
            <person name="Griggs A."/>
            <person name="Gujja S."/>
            <person name="Heilman E."/>
            <person name="Heiman D."/>
            <person name="Howarth C."/>
            <person name="Mehta T."/>
            <person name="Neiman D."/>
            <person name="Pearson M."/>
            <person name="Roberts A."/>
            <person name="Saif S."/>
            <person name="Shea T."/>
            <person name="Shenoy N."/>
            <person name="Sisk P."/>
            <person name="Stolte C."/>
            <person name="Sykes S."/>
            <person name="White J."/>
            <person name="Yandava C."/>
            <person name="Izard J."/>
            <person name="Blanton J.M."/>
            <person name="Baranova O.V."/>
            <person name="Tanner A.C."/>
            <person name="Dewhirst F.E."/>
            <person name="Haas B."/>
            <person name="Nusbaum C."/>
            <person name="Birren B."/>
        </authorList>
    </citation>
    <scope>NUCLEOTIDE SEQUENCE [LARGE SCALE GENOMIC DNA]</scope>
    <source>
        <strain evidence="6">ATCC 35896 / D40 B5</strain>
    </source>
</reference>
<dbReference type="Proteomes" id="UP000007468">
    <property type="component" value="Chromosome"/>
</dbReference>
<dbReference type="Gene3D" id="3.40.50.300">
    <property type="entry name" value="P-loop containing nucleotide triphosphate hydrolases"/>
    <property type="match status" value="1"/>
</dbReference>
<evidence type="ECO:0000256" key="1">
    <source>
        <dbReference type="ARBA" id="ARBA00022448"/>
    </source>
</evidence>
<dbReference type="SMART" id="SM00382">
    <property type="entry name" value="AAA"/>
    <property type="match status" value="1"/>
</dbReference>
<proteinExistence type="predicted"/>
<keyword evidence="3 5" id="KW-0067">ATP-binding</keyword>
<keyword evidence="1" id="KW-0813">Transport</keyword>
<sequence length="197" mass="22077">MDITIHNLSKSYGTSSVLQNINFCFKEGEITFLQGASGIGKTTLIRILMQLESSDTGTVTGLEDKTISAVFQDNLLCESVNVKQNLLLINPNLSYDTMTESMDKMHLHDCLNKKVSSLSGGMKRRVAILRALLYEFDVLIMDEPFKELDFATKKQVMDFVIECTGDKTVIIVTHDTSEYAYFVSQIPCRVNLLSLSK</sequence>
<dbReference type="InterPro" id="IPR003439">
    <property type="entry name" value="ABC_transporter-like_ATP-bd"/>
</dbReference>
<accession>D6GT31</accession>
<dbReference type="OrthoDB" id="9801958at2"/>
<dbReference type="PROSITE" id="PS50893">
    <property type="entry name" value="ABC_TRANSPORTER_2"/>
    <property type="match status" value="1"/>
</dbReference>
<keyword evidence="2" id="KW-0547">Nucleotide-binding</keyword>
<protein>
    <submittedName>
        <fullName evidence="5">ABC transporter, ATP-binding protein</fullName>
    </submittedName>
</protein>
<dbReference type="PANTHER" id="PTHR42734">
    <property type="entry name" value="METAL TRANSPORT SYSTEM ATP-BINDING PROTEIN TM_0124-RELATED"/>
    <property type="match status" value="1"/>
</dbReference>
<dbReference type="InterPro" id="IPR050153">
    <property type="entry name" value="Metal_Ion_Import_ABC"/>
</dbReference>
<dbReference type="GO" id="GO:0005524">
    <property type="term" value="F:ATP binding"/>
    <property type="evidence" value="ECO:0007669"/>
    <property type="project" value="UniProtKB-KW"/>
</dbReference>
<dbReference type="SUPFAM" id="SSF52540">
    <property type="entry name" value="P-loop containing nucleoside triphosphate hydrolases"/>
    <property type="match status" value="1"/>
</dbReference>
<evidence type="ECO:0000256" key="2">
    <source>
        <dbReference type="ARBA" id="ARBA00022741"/>
    </source>
</evidence>
<dbReference type="KEGG" id="faa:HMPREF0389_01269"/>
<dbReference type="eggNOG" id="COG1116">
    <property type="taxonomic scope" value="Bacteria"/>
</dbReference>
<dbReference type="AlphaFoldDB" id="D6GT31"/>
<dbReference type="InterPro" id="IPR027417">
    <property type="entry name" value="P-loop_NTPase"/>
</dbReference>
<name>D6GT31_FILAD</name>
<dbReference type="EMBL" id="CP002390">
    <property type="protein sequence ID" value="EFE28016.1"/>
    <property type="molecule type" value="Genomic_DNA"/>
</dbReference>
<evidence type="ECO:0000259" key="4">
    <source>
        <dbReference type="PROSITE" id="PS50893"/>
    </source>
</evidence>
<dbReference type="GO" id="GO:0016887">
    <property type="term" value="F:ATP hydrolysis activity"/>
    <property type="evidence" value="ECO:0007669"/>
    <property type="project" value="InterPro"/>
</dbReference>
<dbReference type="PROSITE" id="PS00211">
    <property type="entry name" value="ABC_TRANSPORTER_1"/>
    <property type="match status" value="1"/>
</dbReference>
<evidence type="ECO:0000313" key="5">
    <source>
        <dbReference type="EMBL" id="EFE28016.1"/>
    </source>
</evidence>